<keyword evidence="3 5" id="KW-0807">Transducer</keyword>
<reference evidence="9 10" key="1">
    <citation type="submission" date="2016-11" db="EMBL/GenBank/DDBJ databases">
        <authorList>
            <person name="Jaros S."/>
            <person name="Januszkiewicz K."/>
            <person name="Wedrychowicz H."/>
        </authorList>
    </citation>
    <scope>NUCLEOTIDE SEQUENCE [LARGE SCALE GENOMIC DNA]</scope>
    <source>
        <strain evidence="9 10">DSM 45627</strain>
    </source>
</reference>
<evidence type="ECO:0000256" key="6">
    <source>
        <dbReference type="SAM" id="Phobius"/>
    </source>
</evidence>
<evidence type="ECO:0000256" key="5">
    <source>
        <dbReference type="PROSITE-ProRule" id="PRU00284"/>
    </source>
</evidence>
<evidence type="ECO:0000256" key="3">
    <source>
        <dbReference type="ARBA" id="ARBA00023224"/>
    </source>
</evidence>
<dbReference type="EMBL" id="FQVU01000002">
    <property type="protein sequence ID" value="SHG27859.1"/>
    <property type="molecule type" value="Genomic_DNA"/>
</dbReference>
<proteinExistence type="inferred from homology"/>
<dbReference type="SMART" id="SM00283">
    <property type="entry name" value="MA"/>
    <property type="match status" value="1"/>
</dbReference>
<dbReference type="Pfam" id="PF00015">
    <property type="entry name" value="MCPsignal"/>
    <property type="match status" value="1"/>
</dbReference>
<dbReference type="GO" id="GO:0016020">
    <property type="term" value="C:membrane"/>
    <property type="evidence" value="ECO:0007669"/>
    <property type="project" value="InterPro"/>
</dbReference>
<feature type="domain" description="Methyl-accepting transducer" evidence="7">
    <location>
        <begin position="289"/>
        <end position="522"/>
    </location>
</feature>
<gene>
    <name evidence="9" type="ORF">SAMN05443575_1899</name>
</gene>
<dbReference type="InterPro" id="IPR024478">
    <property type="entry name" value="HlyB_4HB_MCP"/>
</dbReference>
<keyword evidence="6" id="KW-0472">Membrane</keyword>
<dbReference type="PANTHER" id="PTHR32089:SF112">
    <property type="entry name" value="LYSOZYME-LIKE PROTEIN-RELATED"/>
    <property type="match status" value="1"/>
</dbReference>
<organism evidence="9 10">
    <name type="scientific">Jatrophihabitans endophyticus</name>
    <dbReference type="NCBI Taxonomy" id="1206085"/>
    <lineage>
        <taxon>Bacteria</taxon>
        <taxon>Bacillati</taxon>
        <taxon>Actinomycetota</taxon>
        <taxon>Actinomycetes</taxon>
        <taxon>Jatrophihabitantales</taxon>
        <taxon>Jatrophihabitantaceae</taxon>
        <taxon>Jatrophihabitans</taxon>
    </lineage>
</organism>
<name>A0A1M5IIH9_9ACTN</name>
<evidence type="ECO:0000313" key="10">
    <source>
        <dbReference type="Proteomes" id="UP000186132"/>
    </source>
</evidence>
<dbReference type="Gene3D" id="1.10.287.950">
    <property type="entry name" value="Methyl-accepting chemotaxis protein"/>
    <property type="match status" value="1"/>
</dbReference>
<keyword evidence="10" id="KW-1185">Reference proteome</keyword>
<protein>
    <submittedName>
        <fullName evidence="9">Methyl-accepting chemotaxis protein</fullName>
    </submittedName>
</protein>
<evidence type="ECO:0000259" key="7">
    <source>
        <dbReference type="PROSITE" id="PS50111"/>
    </source>
</evidence>
<comment type="similarity">
    <text evidence="4">Belongs to the methyl-accepting chemotaxis (MCP) protein family.</text>
</comment>
<keyword evidence="2 6" id="KW-1133">Transmembrane helix</keyword>
<dbReference type="PRINTS" id="PR00260">
    <property type="entry name" value="CHEMTRNSDUCR"/>
</dbReference>
<evidence type="ECO:0000313" key="9">
    <source>
        <dbReference type="EMBL" id="SHG27859.1"/>
    </source>
</evidence>
<feature type="transmembrane region" description="Helical" evidence="6">
    <location>
        <begin position="201"/>
        <end position="224"/>
    </location>
</feature>
<dbReference type="InterPro" id="IPR003660">
    <property type="entry name" value="HAMP_dom"/>
</dbReference>
<evidence type="ECO:0000256" key="2">
    <source>
        <dbReference type="ARBA" id="ARBA00022989"/>
    </source>
</evidence>
<dbReference type="RefSeq" id="WP_073388989.1">
    <property type="nucleotide sequence ID" value="NZ_FQVU01000002.1"/>
</dbReference>
<sequence>MNEATVQRSPLALMRNAGVAKKIYGLAALLAIGIVAVVGVSWNSLSGISDTSQQVRDAVNTNIAPLSIVHQDELKARMLIAQVAASTTAAQKKEWQGKIADNDKELSDAAAQYEKGTSTPAAWTTFRNVWSQWVDLRDKQMLPAALKVGDASAAATYGGLAAGAGQDLVSKAADALDATEAAERGSLNANLQSVHDDGNSAVVMLLVAAAVVLLLAALVARWIANLIVRPVREVESSLEAMARGDLTRTPQVDTGDEVGSMAHSLTRAQDSLREMLRHVGQSTTVLSSAADQLSQSSGVISASAEETSVQSQVVSAAAEQVSRNVQTVAAGSEEMGASIREIAQNASEAARVAASAVDAAANTNATVSRLGESSAEIGSVVKVITSIAEQTNLLALNATIEAARAGEAGKGFAVVAGEVKELAQETARATEDIARRVETIQGDTDAAVSAIGEISTIIAQINDFQVSIASAVEEQTATTNEMARSVTEAAAGSGEIASNIVSVSQAASATSEGLSTSQSAVSSVQTTSTQLRAQVAKFTV</sequence>
<dbReference type="PROSITE" id="PS50885">
    <property type="entry name" value="HAMP"/>
    <property type="match status" value="1"/>
</dbReference>
<evidence type="ECO:0000259" key="8">
    <source>
        <dbReference type="PROSITE" id="PS50885"/>
    </source>
</evidence>
<dbReference type="PROSITE" id="PS50111">
    <property type="entry name" value="CHEMOTAXIS_TRANSDUC_2"/>
    <property type="match status" value="1"/>
</dbReference>
<evidence type="ECO:0000256" key="4">
    <source>
        <dbReference type="ARBA" id="ARBA00029447"/>
    </source>
</evidence>
<dbReference type="Pfam" id="PF00672">
    <property type="entry name" value="HAMP"/>
    <property type="match status" value="1"/>
</dbReference>
<dbReference type="CDD" id="cd06225">
    <property type="entry name" value="HAMP"/>
    <property type="match status" value="1"/>
</dbReference>
<dbReference type="PANTHER" id="PTHR32089">
    <property type="entry name" value="METHYL-ACCEPTING CHEMOTAXIS PROTEIN MCPB"/>
    <property type="match status" value="1"/>
</dbReference>
<dbReference type="Proteomes" id="UP000186132">
    <property type="component" value="Unassembled WGS sequence"/>
</dbReference>
<dbReference type="GO" id="GO:0007165">
    <property type="term" value="P:signal transduction"/>
    <property type="evidence" value="ECO:0007669"/>
    <property type="project" value="UniProtKB-KW"/>
</dbReference>
<dbReference type="InterPro" id="IPR004089">
    <property type="entry name" value="MCPsignal_dom"/>
</dbReference>
<dbReference type="STRING" id="1206085.SAMN05443575_1899"/>
<dbReference type="InterPro" id="IPR004090">
    <property type="entry name" value="Chemotax_Me-accpt_rcpt"/>
</dbReference>
<accession>A0A1M5IIH9</accession>
<dbReference type="GO" id="GO:0006935">
    <property type="term" value="P:chemotaxis"/>
    <property type="evidence" value="ECO:0007669"/>
    <property type="project" value="InterPro"/>
</dbReference>
<keyword evidence="1 6" id="KW-0812">Transmembrane</keyword>
<dbReference type="AlphaFoldDB" id="A0A1M5IIH9"/>
<dbReference type="SUPFAM" id="SSF58104">
    <property type="entry name" value="Methyl-accepting chemotaxis protein (MCP) signaling domain"/>
    <property type="match status" value="1"/>
</dbReference>
<dbReference type="GO" id="GO:0004888">
    <property type="term" value="F:transmembrane signaling receptor activity"/>
    <property type="evidence" value="ECO:0007669"/>
    <property type="project" value="InterPro"/>
</dbReference>
<feature type="domain" description="HAMP" evidence="8">
    <location>
        <begin position="225"/>
        <end position="277"/>
    </location>
</feature>
<dbReference type="Pfam" id="PF12729">
    <property type="entry name" value="4HB_MCP_1"/>
    <property type="match status" value="1"/>
</dbReference>
<evidence type="ECO:0000256" key="1">
    <source>
        <dbReference type="ARBA" id="ARBA00022692"/>
    </source>
</evidence>
<feature type="transmembrane region" description="Helical" evidence="6">
    <location>
        <begin position="23"/>
        <end position="42"/>
    </location>
</feature>
<dbReference type="SMART" id="SM00304">
    <property type="entry name" value="HAMP"/>
    <property type="match status" value="2"/>
</dbReference>